<dbReference type="Pfam" id="PF00534">
    <property type="entry name" value="Glycos_transf_1"/>
    <property type="match status" value="1"/>
</dbReference>
<keyword evidence="2" id="KW-0808">Transferase</keyword>
<comment type="caution">
    <text evidence="2">The sequence shown here is derived from an EMBL/GenBank/DDBJ whole genome shotgun (WGS) entry which is preliminary data.</text>
</comment>
<dbReference type="PANTHER" id="PTHR45947:SF3">
    <property type="entry name" value="SULFOQUINOVOSYL TRANSFERASE SQD2"/>
    <property type="match status" value="1"/>
</dbReference>
<dbReference type="EC" id="2.4.1.250" evidence="2"/>
<organism evidence="2">
    <name type="scientific">bioreactor metagenome</name>
    <dbReference type="NCBI Taxonomy" id="1076179"/>
    <lineage>
        <taxon>unclassified sequences</taxon>
        <taxon>metagenomes</taxon>
        <taxon>ecological metagenomes</taxon>
    </lineage>
</organism>
<name>A0A645DLR4_9ZZZZ</name>
<dbReference type="InterPro" id="IPR050194">
    <property type="entry name" value="Glycosyltransferase_grp1"/>
</dbReference>
<dbReference type="InterPro" id="IPR001296">
    <property type="entry name" value="Glyco_trans_1"/>
</dbReference>
<dbReference type="EMBL" id="VSSQ01037524">
    <property type="protein sequence ID" value="MPM90239.1"/>
    <property type="molecule type" value="Genomic_DNA"/>
</dbReference>
<evidence type="ECO:0000259" key="1">
    <source>
        <dbReference type="Pfam" id="PF00534"/>
    </source>
</evidence>
<sequence>MLATYRIDQFNLLNKLFDLEVVYLYDSMQGLKINQKALEAQCNFRFSYFLRGIKYGARVFRFGIYKKIKEAKPDIIMGYEYSLTTQYLLFLRSLGLIHQKIGSMIDDSMDMCHHVQTRVRELALNQTAERLDFLVVMSNEVSRFYQKRFNLNEHKIIVSPILQITERLRKEPDRLETYAQNYVEKYNLSGKKVLLYVGRFVPEKALPFFLDTISPILQERGDTRFVLVGEGAEREALTTIIKEKNIEGKVLFPGKYQSQELYGWYLSASGFVLPSISEPFGAVINESLIFGLPVLCSQLAGASVLINSENGLIFDPLDKGDTVEKVNLFLKQIKPVDNICLISKIPLIEDFRNDFIREWKKLL</sequence>
<dbReference type="Gene3D" id="3.40.50.2000">
    <property type="entry name" value="Glycogen Phosphorylase B"/>
    <property type="match status" value="2"/>
</dbReference>
<keyword evidence="2" id="KW-0328">Glycosyltransferase</keyword>
<dbReference type="PANTHER" id="PTHR45947">
    <property type="entry name" value="SULFOQUINOVOSYL TRANSFERASE SQD2"/>
    <property type="match status" value="1"/>
</dbReference>
<protein>
    <submittedName>
        <fullName evidence="2">D-inositol-3-phosphate glycosyltransferase</fullName>
        <ecNumber evidence="2">2.4.1.250</ecNumber>
    </submittedName>
</protein>
<gene>
    <name evidence="2" type="primary">mshA_106</name>
    <name evidence="2" type="ORF">SDC9_137360</name>
</gene>
<dbReference type="SUPFAM" id="SSF53756">
    <property type="entry name" value="UDP-Glycosyltransferase/glycogen phosphorylase"/>
    <property type="match status" value="1"/>
</dbReference>
<reference evidence="2" key="1">
    <citation type="submission" date="2019-08" db="EMBL/GenBank/DDBJ databases">
        <authorList>
            <person name="Kucharzyk K."/>
            <person name="Murdoch R.W."/>
            <person name="Higgins S."/>
            <person name="Loffler F."/>
        </authorList>
    </citation>
    <scope>NUCLEOTIDE SEQUENCE</scope>
</reference>
<feature type="domain" description="Glycosyl transferase family 1" evidence="1">
    <location>
        <begin position="184"/>
        <end position="332"/>
    </location>
</feature>
<dbReference type="GO" id="GO:0102710">
    <property type="term" value="F:D-inositol-3-phosphate glycosyltransferase activity"/>
    <property type="evidence" value="ECO:0007669"/>
    <property type="project" value="UniProtKB-EC"/>
</dbReference>
<accession>A0A645DLR4</accession>
<dbReference type="AlphaFoldDB" id="A0A645DLR4"/>
<evidence type="ECO:0000313" key="2">
    <source>
        <dbReference type="EMBL" id="MPM90239.1"/>
    </source>
</evidence>
<proteinExistence type="predicted"/>